<feature type="transmembrane region" description="Helical" evidence="6">
    <location>
        <begin position="384"/>
        <end position="407"/>
    </location>
</feature>
<evidence type="ECO:0000259" key="7">
    <source>
        <dbReference type="Pfam" id="PF02687"/>
    </source>
</evidence>
<dbReference type="Pfam" id="PF12704">
    <property type="entry name" value="MacB_PCD"/>
    <property type="match status" value="2"/>
</dbReference>
<feature type="domain" description="ABC3 transporter permease C-terminal" evidence="7">
    <location>
        <begin position="295"/>
        <end position="410"/>
    </location>
</feature>
<dbReference type="InterPro" id="IPR025857">
    <property type="entry name" value="MacB_PCD"/>
</dbReference>
<dbReference type="PANTHER" id="PTHR30572">
    <property type="entry name" value="MEMBRANE COMPONENT OF TRANSPORTER-RELATED"/>
    <property type="match status" value="1"/>
</dbReference>
<keyword evidence="3 6" id="KW-0812">Transmembrane</keyword>
<evidence type="ECO:0000256" key="6">
    <source>
        <dbReference type="SAM" id="Phobius"/>
    </source>
</evidence>
<feature type="transmembrane region" description="Helical" evidence="6">
    <location>
        <begin position="289"/>
        <end position="308"/>
    </location>
</feature>
<dbReference type="EMBL" id="VYQF01000001">
    <property type="protein sequence ID" value="KAA9040956.1"/>
    <property type="molecule type" value="Genomic_DNA"/>
</dbReference>
<comment type="caution">
    <text evidence="9">The sequence shown here is derived from an EMBL/GenBank/DDBJ whole genome shotgun (WGS) entry which is preliminary data.</text>
</comment>
<name>A0A5J5IJ14_9BACT</name>
<evidence type="ECO:0000313" key="9">
    <source>
        <dbReference type="EMBL" id="KAA9040956.1"/>
    </source>
</evidence>
<evidence type="ECO:0000259" key="8">
    <source>
        <dbReference type="Pfam" id="PF12704"/>
    </source>
</evidence>
<evidence type="ECO:0000256" key="1">
    <source>
        <dbReference type="ARBA" id="ARBA00004651"/>
    </source>
</evidence>
<sequence length="798" mass="88136">MLKSYIKIAVRTLSKNRLTSFINIFGLGLSMSVGLMIMIRLQDQLSYDNFHPHPDRTYRVTSGYAKKNAETWKMASTPLPLYDELLKESSFVEEAVNIYPAFNGKATAAGKELYLNGAFTEPSFFKVFGFQLSSGNEQTALQMPNSVVINKSTALKYFGATNPIGQVVSMENGDDFVISGVLEDIPGKSHINYDAFASFSSVANLEKNKILPGKSADWFAFNTAYTYVLLKENAHLSSLSQNLRSVSNELNKINKAGATSFGIQRIDKITPGTDGLSNDIGNGSSWTKLYFEIGVALLILLAACFNYTNLTIARALTRAKEVGIRKIVGARRRQVFTQYIVESVLLAFAALSFAWLILSFIIHYAPFNDDYEFIPSTAHYNATLVYWSAGFAVFTGLIAGASPAWILSSFKPLRVLKNLSTAKILGKVSLQKALIVFQYSLSLIIIIFLFAFYRQFSFMAKASPGFRKDNVMVMPLQGVDEKIAAQKISTVSGVESVCAMSSQFGKHFQGMSMPVWIGNKKDALSLNYYYADEQFIPSMKIPFIAGNNFPSASNVNGEQYIILNEKAVHALGIRKIEDAPGQKLSINDSTKLQIAGVVKDFSYENAGKPVAPLAFRNKENAYNYLYVVTGPGKKDLISNHIKSEWKTFTPDQPFTYSWLNDDIDKNNSQAATVSLLGYLAIIAVAIATLGLLGVVVYSIEVKQKEVSIRKIIGASEQQLVRMLSKRFIKLLFIAGFIAMPIGYTAGFLLLQNFASRVSFGIFSLLLCFALLLSIGLFTIISQTYKAAGNNPVKNLRSE</sequence>
<feature type="transmembrane region" description="Helical" evidence="6">
    <location>
        <begin position="339"/>
        <end position="364"/>
    </location>
</feature>
<keyword evidence="4 6" id="KW-1133">Transmembrane helix</keyword>
<keyword evidence="10" id="KW-1185">Reference proteome</keyword>
<dbReference type="InterPro" id="IPR003838">
    <property type="entry name" value="ABC3_permease_C"/>
</dbReference>
<keyword evidence="2" id="KW-1003">Cell membrane</keyword>
<dbReference type="Pfam" id="PF02687">
    <property type="entry name" value="FtsX"/>
    <property type="match status" value="2"/>
</dbReference>
<dbReference type="AlphaFoldDB" id="A0A5J5IJ14"/>
<proteinExistence type="predicted"/>
<evidence type="ECO:0000256" key="2">
    <source>
        <dbReference type="ARBA" id="ARBA00022475"/>
    </source>
</evidence>
<comment type="subcellular location">
    <subcellularLocation>
        <location evidence="1">Cell membrane</location>
        <topology evidence="1">Multi-pass membrane protein</topology>
    </subcellularLocation>
</comment>
<evidence type="ECO:0000256" key="4">
    <source>
        <dbReference type="ARBA" id="ARBA00022989"/>
    </source>
</evidence>
<feature type="transmembrane region" description="Helical" evidence="6">
    <location>
        <begin position="433"/>
        <end position="453"/>
    </location>
</feature>
<dbReference type="RefSeq" id="WP_150413045.1">
    <property type="nucleotide sequence ID" value="NZ_VYQF01000001.1"/>
</dbReference>
<dbReference type="PANTHER" id="PTHR30572:SF18">
    <property type="entry name" value="ABC-TYPE MACROLIDE FAMILY EXPORT SYSTEM PERMEASE COMPONENT 2"/>
    <property type="match status" value="1"/>
</dbReference>
<feature type="transmembrane region" description="Helical" evidence="6">
    <location>
        <begin position="675"/>
        <end position="699"/>
    </location>
</feature>
<organism evidence="9 10">
    <name type="scientific">Ginsengibacter hankyongi</name>
    <dbReference type="NCBI Taxonomy" id="2607284"/>
    <lineage>
        <taxon>Bacteria</taxon>
        <taxon>Pseudomonadati</taxon>
        <taxon>Bacteroidota</taxon>
        <taxon>Chitinophagia</taxon>
        <taxon>Chitinophagales</taxon>
        <taxon>Chitinophagaceae</taxon>
        <taxon>Ginsengibacter</taxon>
    </lineage>
</organism>
<gene>
    <name evidence="9" type="ORF">FW778_02650</name>
</gene>
<feature type="domain" description="ABC3 transporter permease C-terminal" evidence="7">
    <location>
        <begin position="679"/>
        <end position="791"/>
    </location>
</feature>
<evidence type="ECO:0000256" key="5">
    <source>
        <dbReference type="ARBA" id="ARBA00023136"/>
    </source>
</evidence>
<feature type="domain" description="MacB-like periplasmic core" evidence="8">
    <location>
        <begin position="446"/>
        <end position="605"/>
    </location>
</feature>
<protein>
    <submittedName>
        <fullName evidence="9">FtsX-like permease family protein</fullName>
    </submittedName>
</protein>
<evidence type="ECO:0000256" key="3">
    <source>
        <dbReference type="ARBA" id="ARBA00022692"/>
    </source>
</evidence>
<dbReference type="Proteomes" id="UP000326903">
    <property type="component" value="Unassembled WGS sequence"/>
</dbReference>
<feature type="transmembrane region" description="Helical" evidence="6">
    <location>
        <begin position="757"/>
        <end position="780"/>
    </location>
</feature>
<feature type="transmembrane region" description="Helical" evidence="6">
    <location>
        <begin position="21"/>
        <end position="41"/>
    </location>
</feature>
<dbReference type="GO" id="GO:0005886">
    <property type="term" value="C:plasma membrane"/>
    <property type="evidence" value="ECO:0007669"/>
    <property type="project" value="UniProtKB-SubCell"/>
</dbReference>
<evidence type="ECO:0000313" key="10">
    <source>
        <dbReference type="Proteomes" id="UP000326903"/>
    </source>
</evidence>
<accession>A0A5J5IJ14</accession>
<feature type="domain" description="MacB-like periplasmic core" evidence="8">
    <location>
        <begin position="20"/>
        <end position="245"/>
    </location>
</feature>
<dbReference type="InterPro" id="IPR050250">
    <property type="entry name" value="Macrolide_Exporter_MacB"/>
</dbReference>
<dbReference type="GO" id="GO:0022857">
    <property type="term" value="F:transmembrane transporter activity"/>
    <property type="evidence" value="ECO:0007669"/>
    <property type="project" value="TreeGrafter"/>
</dbReference>
<keyword evidence="5 6" id="KW-0472">Membrane</keyword>
<reference evidence="9 10" key="1">
    <citation type="submission" date="2019-09" db="EMBL/GenBank/DDBJ databases">
        <title>Draft genome sequence of Ginsengibacter sp. BR5-29.</title>
        <authorList>
            <person name="Im W.-T."/>
        </authorList>
    </citation>
    <scope>NUCLEOTIDE SEQUENCE [LARGE SCALE GENOMIC DNA]</scope>
    <source>
        <strain evidence="9 10">BR5-29</strain>
    </source>
</reference>
<feature type="transmembrane region" description="Helical" evidence="6">
    <location>
        <begin position="730"/>
        <end position="751"/>
    </location>
</feature>